<evidence type="ECO:0000259" key="4">
    <source>
        <dbReference type="PROSITE" id="PS01124"/>
    </source>
</evidence>
<name>A0ABN7QBR5_9BURK</name>
<dbReference type="PANTHER" id="PTHR47894:SF1">
    <property type="entry name" value="HTH-TYPE TRANSCRIPTIONAL REGULATOR VQSM"/>
    <property type="match status" value="1"/>
</dbReference>
<dbReference type="SMART" id="SM00342">
    <property type="entry name" value="HTH_ARAC"/>
    <property type="match status" value="1"/>
</dbReference>
<dbReference type="InterPro" id="IPR032687">
    <property type="entry name" value="AraC-type_N"/>
</dbReference>
<comment type="caution">
    <text evidence="5">The sequence shown here is derived from an EMBL/GenBank/DDBJ whole genome shotgun (WGS) entry which is preliminary data.</text>
</comment>
<dbReference type="Gene3D" id="1.10.10.60">
    <property type="entry name" value="Homeodomain-like"/>
    <property type="match status" value="1"/>
</dbReference>
<keyword evidence="3" id="KW-0804">Transcription</keyword>
<dbReference type="Pfam" id="PF12625">
    <property type="entry name" value="Arabinose_bd"/>
    <property type="match status" value="1"/>
</dbReference>
<evidence type="ECO:0000313" key="6">
    <source>
        <dbReference type="Proteomes" id="UP000672657"/>
    </source>
</evidence>
<dbReference type="PRINTS" id="PR00032">
    <property type="entry name" value="HTHARAC"/>
</dbReference>
<evidence type="ECO:0000313" key="5">
    <source>
        <dbReference type="EMBL" id="CAG2158174.1"/>
    </source>
</evidence>
<dbReference type="PROSITE" id="PS01124">
    <property type="entry name" value="HTH_ARAC_FAMILY_2"/>
    <property type="match status" value="1"/>
</dbReference>
<dbReference type="InterPro" id="IPR018060">
    <property type="entry name" value="HTH_AraC"/>
</dbReference>
<dbReference type="InterPro" id="IPR009057">
    <property type="entry name" value="Homeodomain-like_sf"/>
</dbReference>
<dbReference type="Pfam" id="PF12833">
    <property type="entry name" value="HTH_18"/>
    <property type="match status" value="1"/>
</dbReference>
<keyword evidence="6" id="KW-1185">Reference proteome</keyword>
<dbReference type="EMBL" id="CAJPVI010000045">
    <property type="protein sequence ID" value="CAG2158174.1"/>
    <property type="molecule type" value="Genomic_DNA"/>
</dbReference>
<dbReference type="InterPro" id="IPR018062">
    <property type="entry name" value="HTH_AraC-typ_CS"/>
</dbReference>
<keyword evidence="1" id="KW-0805">Transcription regulation</keyword>
<feature type="domain" description="HTH araC/xylS-type" evidence="4">
    <location>
        <begin position="255"/>
        <end position="352"/>
    </location>
</feature>
<gene>
    <name evidence="5" type="ORF">LMG26411_05867</name>
</gene>
<reference evidence="5 6" key="1">
    <citation type="submission" date="2021-03" db="EMBL/GenBank/DDBJ databases">
        <authorList>
            <person name="Peeters C."/>
        </authorList>
    </citation>
    <scope>NUCLEOTIDE SEQUENCE [LARGE SCALE GENOMIC DNA]</scope>
    <source>
        <strain evidence="5 6">LMG 26411</strain>
    </source>
</reference>
<evidence type="ECO:0000256" key="3">
    <source>
        <dbReference type="ARBA" id="ARBA00023163"/>
    </source>
</evidence>
<protein>
    <submittedName>
        <fullName evidence="5">HTH-type transcriptional regulator</fullName>
    </submittedName>
</protein>
<dbReference type="PROSITE" id="PS00041">
    <property type="entry name" value="HTH_ARAC_FAMILY_1"/>
    <property type="match status" value="1"/>
</dbReference>
<dbReference type="PANTHER" id="PTHR47894">
    <property type="entry name" value="HTH-TYPE TRANSCRIPTIONAL REGULATOR GADX"/>
    <property type="match status" value="1"/>
</dbReference>
<dbReference type="Proteomes" id="UP000672657">
    <property type="component" value="Unassembled WGS sequence"/>
</dbReference>
<dbReference type="SUPFAM" id="SSF46689">
    <property type="entry name" value="Homeodomain-like"/>
    <property type="match status" value="1"/>
</dbReference>
<dbReference type="InterPro" id="IPR020449">
    <property type="entry name" value="Tscrpt_reg_AraC-type_HTH"/>
</dbReference>
<proteinExistence type="predicted"/>
<evidence type="ECO:0000256" key="2">
    <source>
        <dbReference type="ARBA" id="ARBA00023125"/>
    </source>
</evidence>
<accession>A0ABN7QBR5</accession>
<evidence type="ECO:0000256" key="1">
    <source>
        <dbReference type="ARBA" id="ARBA00023015"/>
    </source>
</evidence>
<sequence>MASVPTPSSTDVLVGNFSGLHAPTMVLFDLKSLLTELESEGVPARQVLAGTGVRLQQFEEPRSLISRHQRIGIYRNAYRLATRPDVGLLAGARQRISGFGIYGYAIASSRTLGAALDICMKYLQHAAGPVLQISSRIEGEVGIFQSHDPWSVGDLLPFVAEFWRSSNNSLLSRALEAPVPSVRMLFPYPAPAHWRAYSKMFGCPVEFGCDVMEWHYDAKARELELPNANPMTALMCQNLCDEMFAGVENESDLIPSIRAFLVNQPGRFENVDGLAERMGVSVRTLYRRLSAEGTSYQAIVDDVRLRLARQYLEHTSMTIEQIAERLGFSDASNFRKAFKRWTGSAPSDQRTEQAV</sequence>
<keyword evidence="2" id="KW-0238">DNA-binding</keyword>
<organism evidence="5 6">
    <name type="scientific">Cupriavidus numazuensis</name>
    <dbReference type="NCBI Taxonomy" id="221992"/>
    <lineage>
        <taxon>Bacteria</taxon>
        <taxon>Pseudomonadati</taxon>
        <taxon>Pseudomonadota</taxon>
        <taxon>Betaproteobacteria</taxon>
        <taxon>Burkholderiales</taxon>
        <taxon>Burkholderiaceae</taxon>
        <taxon>Cupriavidus</taxon>
    </lineage>
</organism>